<evidence type="ECO:0000256" key="2">
    <source>
        <dbReference type="SAM" id="MobiDB-lite"/>
    </source>
</evidence>
<evidence type="ECO:0000256" key="1">
    <source>
        <dbReference type="PROSITE-ProRule" id="PRU00023"/>
    </source>
</evidence>
<accession>A0A139ANB3</accession>
<sequence length="450" mass="49885">MSSPGDSNSRLIDTIEDGTFDLLQVALRNGGDPNTRKRIIFKARYLLEKNLYTHEDKYVNGTDTQFGESALVLAIKSQRVDTVRALLEHGADPNRPVDWLIPDYLKSRDTAKKWDQERWNTRWAAHRAYPSALDFALFSGREKFNLKGAVVQLDNPTMERHVCSTVILFPNPDVIKVMLQLGAIPTVTAYEKAKKLAQADTPNPVFLRLIENALQPKIHRELIAANSPRGGAHAQHVNRSLNTHATLHTPDPTVAPGELQRQLSELQQLVQEQKSRIEELEMENRKLIFEVAALKRGGEPSPGAAPSVVPSSSEGDPEDAEGDVPLNVVQEQVKTRKPNSLAFGMMGQNRVPSPTPPQIPSSLIPQQPFFPGTMTQMMPGNVVPMQQMLTPYTAYQQMNLPGFMPQYAGHAPPGAMIPGSHQSLNQHVVAPAASVESASADYRQFMFRTE</sequence>
<organism evidence="3 4">
    <name type="scientific">Gonapodya prolifera (strain JEL478)</name>
    <name type="common">Monoblepharis prolifera</name>
    <dbReference type="NCBI Taxonomy" id="1344416"/>
    <lineage>
        <taxon>Eukaryota</taxon>
        <taxon>Fungi</taxon>
        <taxon>Fungi incertae sedis</taxon>
        <taxon>Chytridiomycota</taxon>
        <taxon>Chytridiomycota incertae sedis</taxon>
        <taxon>Monoblepharidomycetes</taxon>
        <taxon>Monoblepharidales</taxon>
        <taxon>Gonapodyaceae</taxon>
        <taxon>Gonapodya</taxon>
    </lineage>
</organism>
<evidence type="ECO:0000313" key="4">
    <source>
        <dbReference type="Proteomes" id="UP000070544"/>
    </source>
</evidence>
<evidence type="ECO:0000313" key="3">
    <source>
        <dbReference type="EMBL" id="KXS18232.1"/>
    </source>
</evidence>
<dbReference type="SMART" id="SM00248">
    <property type="entry name" value="ANK"/>
    <property type="match status" value="3"/>
</dbReference>
<dbReference type="EMBL" id="KQ965743">
    <property type="protein sequence ID" value="KXS18232.1"/>
    <property type="molecule type" value="Genomic_DNA"/>
</dbReference>
<reference evidence="3 4" key="1">
    <citation type="journal article" date="2015" name="Genome Biol. Evol.">
        <title>Phylogenomic analyses indicate that early fungi evolved digesting cell walls of algal ancestors of land plants.</title>
        <authorList>
            <person name="Chang Y."/>
            <person name="Wang S."/>
            <person name="Sekimoto S."/>
            <person name="Aerts A.L."/>
            <person name="Choi C."/>
            <person name="Clum A."/>
            <person name="LaButti K.M."/>
            <person name="Lindquist E.A."/>
            <person name="Yee Ngan C."/>
            <person name="Ohm R.A."/>
            <person name="Salamov A.A."/>
            <person name="Grigoriev I.V."/>
            <person name="Spatafora J.W."/>
            <person name="Berbee M.L."/>
        </authorList>
    </citation>
    <scope>NUCLEOTIDE SEQUENCE [LARGE SCALE GENOMIC DNA]</scope>
    <source>
        <strain evidence="3 4">JEL478</strain>
    </source>
</reference>
<feature type="region of interest" description="Disordered" evidence="2">
    <location>
        <begin position="296"/>
        <end position="322"/>
    </location>
</feature>
<keyword evidence="1" id="KW-0040">ANK repeat</keyword>
<gene>
    <name evidence="3" type="ORF">M427DRAFT_153389</name>
</gene>
<dbReference type="PROSITE" id="PS50297">
    <property type="entry name" value="ANK_REP_REGION"/>
    <property type="match status" value="1"/>
</dbReference>
<name>A0A139ANB3_GONPJ</name>
<dbReference type="OrthoDB" id="443402at2759"/>
<dbReference type="Proteomes" id="UP000070544">
    <property type="component" value="Unassembled WGS sequence"/>
</dbReference>
<dbReference type="InterPro" id="IPR036770">
    <property type="entry name" value="Ankyrin_rpt-contain_sf"/>
</dbReference>
<dbReference type="AlphaFoldDB" id="A0A139ANB3"/>
<feature type="repeat" description="ANK" evidence="1">
    <location>
        <begin position="66"/>
        <end position="98"/>
    </location>
</feature>
<dbReference type="PROSITE" id="PS50088">
    <property type="entry name" value="ANK_REPEAT"/>
    <property type="match status" value="1"/>
</dbReference>
<dbReference type="InterPro" id="IPR002110">
    <property type="entry name" value="Ankyrin_rpt"/>
</dbReference>
<dbReference type="SUPFAM" id="SSF48403">
    <property type="entry name" value="Ankyrin repeat"/>
    <property type="match status" value="1"/>
</dbReference>
<keyword evidence="4" id="KW-1185">Reference proteome</keyword>
<feature type="compositionally biased region" description="Low complexity" evidence="2">
    <location>
        <begin position="299"/>
        <end position="314"/>
    </location>
</feature>
<dbReference type="Pfam" id="PF00023">
    <property type="entry name" value="Ank"/>
    <property type="match status" value="1"/>
</dbReference>
<proteinExistence type="predicted"/>
<protein>
    <submittedName>
        <fullName evidence="3">Uncharacterized protein</fullName>
    </submittedName>
</protein>
<dbReference type="Gene3D" id="1.25.40.20">
    <property type="entry name" value="Ankyrin repeat-containing domain"/>
    <property type="match status" value="1"/>
</dbReference>